<gene>
    <name evidence="2" type="ORF">PGLA2088_LOCUS23136</name>
</gene>
<name>A0A813JN68_POLGL</name>
<accession>A0A813JN68</accession>
<proteinExistence type="predicted"/>
<dbReference type="EMBL" id="CAJNNW010026119">
    <property type="protein sequence ID" value="CAE8682828.1"/>
    <property type="molecule type" value="Genomic_DNA"/>
</dbReference>
<protein>
    <submittedName>
        <fullName evidence="2">Uncharacterized protein</fullName>
    </submittedName>
</protein>
<feature type="region of interest" description="Disordered" evidence="1">
    <location>
        <begin position="256"/>
        <end position="275"/>
    </location>
</feature>
<evidence type="ECO:0000256" key="1">
    <source>
        <dbReference type="SAM" id="MobiDB-lite"/>
    </source>
</evidence>
<feature type="non-terminal residue" evidence="2">
    <location>
        <position position="1"/>
    </location>
</feature>
<evidence type="ECO:0000313" key="3">
    <source>
        <dbReference type="Proteomes" id="UP000626109"/>
    </source>
</evidence>
<comment type="caution">
    <text evidence="2">The sequence shown here is derived from an EMBL/GenBank/DDBJ whole genome shotgun (WGS) entry which is preliminary data.</text>
</comment>
<organism evidence="2 3">
    <name type="scientific">Polarella glacialis</name>
    <name type="common">Dinoflagellate</name>
    <dbReference type="NCBI Taxonomy" id="89957"/>
    <lineage>
        <taxon>Eukaryota</taxon>
        <taxon>Sar</taxon>
        <taxon>Alveolata</taxon>
        <taxon>Dinophyceae</taxon>
        <taxon>Suessiales</taxon>
        <taxon>Suessiaceae</taxon>
        <taxon>Polarella</taxon>
    </lineage>
</organism>
<sequence>AGSSARLEDAAGTSRLMWLEVRPDLAESFEVRMPPCVPRSSRPAAQSWQPDVAPSPELLEAGQRLALRLSEERPSLGLLLQRLLRARSGDGAEQSTAAASFASRSAPASTAGQLPPRGCVLSALLLPSATSRRPSHLRASSDASIEETSSAIGAGRLSRALRRQGLRPVISELATAPDVAVLLDLGEDSPGAAGLGPVPVAFVIDDEDSHMRCSKDQDKGVGPLLPDAALRSYLLASEGWMVARLSARDVAATLGASKSDGGLHPDKPFAPEPEASVAASGVGPLLSLLRSVIKRYNAQGN</sequence>
<evidence type="ECO:0000313" key="2">
    <source>
        <dbReference type="EMBL" id="CAE8682828.1"/>
    </source>
</evidence>
<dbReference type="Proteomes" id="UP000626109">
    <property type="component" value="Unassembled WGS sequence"/>
</dbReference>
<feature type="region of interest" description="Disordered" evidence="1">
    <location>
        <begin position="36"/>
        <end position="55"/>
    </location>
</feature>
<dbReference type="AlphaFoldDB" id="A0A813JN68"/>
<reference evidence="2" key="1">
    <citation type="submission" date="2021-02" db="EMBL/GenBank/DDBJ databases">
        <authorList>
            <person name="Dougan E. K."/>
            <person name="Rhodes N."/>
            <person name="Thang M."/>
            <person name="Chan C."/>
        </authorList>
    </citation>
    <scope>NUCLEOTIDE SEQUENCE</scope>
</reference>